<gene>
    <name evidence="6" type="primary">tilS</name>
    <name evidence="8" type="ORF">FB389_1038</name>
</gene>
<dbReference type="InterPro" id="IPR012094">
    <property type="entry name" value="tRNA_Ile_lys_synt"/>
</dbReference>
<comment type="caution">
    <text evidence="8">The sequence shown here is derived from an EMBL/GenBank/DDBJ whole genome shotgun (WGS) entry which is preliminary data.</text>
</comment>
<dbReference type="InterPro" id="IPR012795">
    <property type="entry name" value="tRNA_Ile_lys_synt_N"/>
</dbReference>
<evidence type="ECO:0000256" key="4">
    <source>
        <dbReference type="ARBA" id="ARBA00022840"/>
    </source>
</evidence>
<dbReference type="GO" id="GO:0005524">
    <property type="term" value="F:ATP binding"/>
    <property type="evidence" value="ECO:0007669"/>
    <property type="project" value="UniProtKB-UniRule"/>
</dbReference>
<dbReference type="CDD" id="cd01992">
    <property type="entry name" value="TilS_N"/>
    <property type="match status" value="1"/>
</dbReference>
<keyword evidence="2 6" id="KW-0819">tRNA processing</keyword>
<dbReference type="InterPro" id="IPR011063">
    <property type="entry name" value="TilS/TtcA_N"/>
</dbReference>
<dbReference type="PROSITE" id="PS51257">
    <property type="entry name" value="PROKAR_LIPOPROTEIN"/>
    <property type="match status" value="1"/>
</dbReference>
<dbReference type="AlphaFoldDB" id="A0A542SP80"/>
<feature type="domain" description="tRNA(Ile)-lysidine/2-thiocytidine synthase N-terminal" evidence="7">
    <location>
        <begin position="27"/>
        <end position="204"/>
    </location>
</feature>
<evidence type="ECO:0000256" key="2">
    <source>
        <dbReference type="ARBA" id="ARBA00022694"/>
    </source>
</evidence>
<evidence type="ECO:0000256" key="1">
    <source>
        <dbReference type="ARBA" id="ARBA00022598"/>
    </source>
</evidence>
<keyword evidence="4 6" id="KW-0067">ATP-binding</keyword>
<dbReference type="HAMAP" id="MF_01161">
    <property type="entry name" value="tRNA_Ile_lys_synt"/>
    <property type="match status" value="1"/>
</dbReference>
<evidence type="ECO:0000256" key="6">
    <source>
        <dbReference type="HAMAP-Rule" id="MF_01161"/>
    </source>
</evidence>
<comment type="function">
    <text evidence="6">Ligates lysine onto the cytidine present at position 34 of the AUA codon-specific tRNA(Ile) that contains the anticodon CAU, in an ATP-dependent manner. Cytidine is converted to lysidine, thus changing the amino acid specificity of the tRNA from methionine to isoleucine.</text>
</comment>
<keyword evidence="6" id="KW-0963">Cytoplasm</keyword>
<dbReference type="SUPFAM" id="SSF82829">
    <property type="entry name" value="MesJ substrate recognition domain-like"/>
    <property type="match status" value="1"/>
</dbReference>
<dbReference type="OrthoDB" id="5244702at2"/>
<comment type="similarity">
    <text evidence="6">Belongs to the tRNA(Ile)-lysidine synthase family.</text>
</comment>
<reference evidence="8 9" key="1">
    <citation type="submission" date="2019-06" db="EMBL/GenBank/DDBJ databases">
        <title>Sequencing the genomes of 1000 actinobacteria strains.</title>
        <authorList>
            <person name="Klenk H.-P."/>
        </authorList>
    </citation>
    <scope>NUCLEOTIDE SEQUENCE [LARGE SCALE GENOMIC DNA]</scope>
    <source>
        <strain evidence="8 9">DSM 10596</strain>
    </source>
</reference>
<dbReference type="EC" id="6.3.4.19" evidence="6"/>
<dbReference type="SUPFAM" id="SSF52402">
    <property type="entry name" value="Adenine nucleotide alpha hydrolases-like"/>
    <property type="match status" value="1"/>
</dbReference>
<organism evidence="8 9">
    <name type="scientific">Rarobacter incanus</name>
    <dbReference type="NCBI Taxonomy" id="153494"/>
    <lineage>
        <taxon>Bacteria</taxon>
        <taxon>Bacillati</taxon>
        <taxon>Actinomycetota</taxon>
        <taxon>Actinomycetes</taxon>
        <taxon>Micrococcales</taxon>
        <taxon>Rarobacteraceae</taxon>
        <taxon>Rarobacter</taxon>
    </lineage>
</organism>
<dbReference type="Pfam" id="PF01171">
    <property type="entry name" value="ATP_bind_3"/>
    <property type="match status" value="1"/>
</dbReference>
<evidence type="ECO:0000256" key="5">
    <source>
        <dbReference type="ARBA" id="ARBA00048539"/>
    </source>
</evidence>
<evidence type="ECO:0000256" key="3">
    <source>
        <dbReference type="ARBA" id="ARBA00022741"/>
    </source>
</evidence>
<sequence>MARKTPLDAPRRAVESHLAALPQGSTVLVACSGGADSLALAAATRNAADHRGYRAGAVIVDHGLLAGSAEVARRAAQQCTDLGLEPVEVQAVAVQAGGGGGPEARARTARYRALRAAADAAGATAIMLGHTLDDQAENVLLSLARGSGARSLAGMSAVNGLWHRPFLGITRRQTEQACEFLGIEYWIDPTNAGTAGDPVRSRLRAHAMPALIDVLGAEVPGSLARSASLLRADADYLEAEAQRLVERAAAAARIRPAAQSEPGAGGAGDMPVVTADAAELKRAHGALVGRALRTLAIAAGARPGSLTHNHVRSLAQLIENWHGQGPVALPGSVFAARDCGTLVFTRSNAGFGS</sequence>
<dbReference type="InterPro" id="IPR014729">
    <property type="entry name" value="Rossmann-like_a/b/a_fold"/>
</dbReference>
<dbReference type="RefSeq" id="WP_142111658.1">
    <property type="nucleotide sequence ID" value="NZ_BAAATB010000002.1"/>
</dbReference>
<dbReference type="GO" id="GO:0005737">
    <property type="term" value="C:cytoplasm"/>
    <property type="evidence" value="ECO:0007669"/>
    <property type="project" value="UniProtKB-SubCell"/>
</dbReference>
<dbReference type="Gene3D" id="1.20.59.20">
    <property type="match status" value="1"/>
</dbReference>
<comment type="subcellular location">
    <subcellularLocation>
        <location evidence="6">Cytoplasm</location>
    </subcellularLocation>
</comment>
<evidence type="ECO:0000259" key="7">
    <source>
        <dbReference type="Pfam" id="PF01171"/>
    </source>
</evidence>
<dbReference type="PANTHER" id="PTHR43033">
    <property type="entry name" value="TRNA(ILE)-LYSIDINE SYNTHASE-RELATED"/>
    <property type="match status" value="1"/>
</dbReference>
<dbReference type="Gene3D" id="3.40.50.620">
    <property type="entry name" value="HUPs"/>
    <property type="match status" value="1"/>
</dbReference>
<comment type="domain">
    <text evidence="6">The N-terminal region contains the highly conserved SGGXDS motif, predicted to be a P-loop motif involved in ATP binding.</text>
</comment>
<keyword evidence="3 6" id="KW-0547">Nucleotide-binding</keyword>
<dbReference type="GO" id="GO:0032267">
    <property type="term" value="F:tRNA(Ile)-lysidine synthase activity"/>
    <property type="evidence" value="ECO:0007669"/>
    <property type="project" value="UniProtKB-EC"/>
</dbReference>
<dbReference type="GO" id="GO:0006400">
    <property type="term" value="P:tRNA modification"/>
    <property type="evidence" value="ECO:0007669"/>
    <property type="project" value="UniProtKB-UniRule"/>
</dbReference>
<dbReference type="EMBL" id="VFNV01000001">
    <property type="protein sequence ID" value="TQK76368.1"/>
    <property type="molecule type" value="Genomic_DNA"/>
</dbReference>
<name>A0A542SP80_9MICO</name>
<dbReference type="NCBIfam" id="TIGR02432">
    <property type="entry name" value="lysidine_TilS_N"/>
    <property type="match status" value="1"/>
</dbReference>
<evidence type="ECO:0000313" key="9">
    <source>
        <dbReference type="Proteomes" id="UP000316181"/>
    </source>
</evidence>
<dbReference type="Proteomes" id="UP000316181">
    <property type="component" value="Unassembled WGS sequence"/>
</dbReference>
<keyword evidence="1 6" id="KW-0436">Ligase</keyword>
<accession>A0A542SP80</accession>
<keyword evidence="9" id="KW-1185">Reference proteome</keyword>
<evidence type="ECO:0000313" key="8">
    <source>
        <dbReference type="EMBL" id="TQK76368.1"/>
    </source>
</evidence>
<feature type="binding site" evidence="6">
    <location>
        <begin position="32"/>
        <end position="37"/>
    </location>
    <ligand>
        <name>ATP</name>
        <dbReference type="ChEBI" id="CHEBI:30616"/>
    </ligand>
</feature>
<proteinExistence type="inferred from homology"/>
<protein>
    <recommendedName>
        <fullName evidence="6">tRNA(Ile)-lysidine synthase</fullName>
        <ecNumber evidence="6">6.3.4.19</ecNumber>
    </recommendedName>
    <alternativeName>
        <fullName evidence="6">tRNA(Ile)-2-lysyl-cytidine synthase</fullName>
    </alternativeName>
    <alternativeName>
        <fullName evidence="6">tRNA(Ile)-lysidine synthetase</fullName>
    </alternativeName>
</protein>
<comment type="catalytic activity">
    <reaction evidence="5 6">
        <text>cytidine(34) in tRNA(Ile2) + L-lysine + ATP = lysidine(34) in tRNA(Ile2) + AMP + diphosphate + H(+)</text>
        <dbReference type="Rhea" id="RHEA:43744"/>
        <dbReference type="Rhea" id="RHEA-COMP:10625"/>
        <dbReference type="Rhea" id="RHEA-COMP:10670"/>
        <dbReference type="ChEBI" id="CHEBI:15378"/>
        <dbReference type="ChEBI" id="CHEBI:30616"/>
        <dbReference type="ChEBI" id="CHEBI:32551"/>
        <dbReference type="ChEBI" id="CHEBI:33019"/>
        <dbReference type="ChEBI" id="CHEBI:82748"/>
        <dbReference type="ChEBI" id="CHEBI:83665"/>
        <dbReference type="ChEBI" id="CHEBI:456215"/>
        <dbReference type="EC" id="6.3.4.19"/>
    </reaction>
</comment>
<dbReference type="PANTHER" id="PTHR43033:SF1">
    <property type="entry name" value="TRNA(ILE)-LYSIDINE SYNTHASE-RELATED"/>
    <property type="match status" value="1"/>
</dbReference>